<keyword evidence="3" id="KW-1185">Reference proteome</keyword>
<feature type="transmembrane region" description="Helical" evidence="1">
    <location>
        <begin position="12"/>
        <end position="33"/>
    </location>
</feature>
<gene>
    <name evidence="2" type="ORF">KC19_12G037700</name>
</gene>
<protein>
    <submittedName>
        <fullName evidence="2">Uncharacterized protein</fullName>
    </submittedName>
</protein>
<evidence type="ECO:0000313" key="2">
    <source>
        <dbReference type="EMBL" id="KAG0553772.1"/>
    </source>
</evidence>
<dbReference type="AlphaFoldDB" id="A0A8T0G922"/>
<keyword evidence="1" id="KW-1133">Transmembrane helix</keyword>
<reference evidence="2" key="1">
    <citation type="submission" date="2020-06" db="EMBL/GenBank/DDBJ databases">
        <title>WGS assembly of Ceratodon purpureus strain R40.</title>
        <authorList>
            <person name="Carey S.B."/>
            <person name="Jenkins J."/>
            <person name="Shu S."/>
            <person name="Lovell J.T."/>
            <person name="Sreedasyam A."/>
            <person name="Maumus F."/>
            <person name="Tiley G.P."/>
            <person name="Fernandez-Pozo N."/>
            <person name="Barry K."/>
            <person name="Chen C."/>
            <person name="Wang M."/>
            <person name="Lipzen A."/>
            <person name="Daum C."/>
            <person name="Saski C.A."/>
            <person name="Payton A.C."/>
            <person name="Mcbreen J.C."/>
            <person name="Conrad R.E."/>
            <person name="Kollar L.M."/>
            <person name="Olsson S."/>
            <person name="Huttunen S."/>
            <person name="Landis J.B."/>
            <person name="Wickett N.J."/>
            <person name="Johnson M.G."/>
            <person name="Rensing S.A."/>
            <person name="Grimwood J."/>
            <person name="Schmutz J."/>
            <person name="Mcdaniel S.F."/>
        </authorList>
    </citation>
    <scope>NUCLEOTIDE SEQUENCE</scope>
    <source>
        <strain evidence="2">R40</strain>
    </source>
</reference>
<evidence type="ECO:0000313" key="3">
    <source>
        <dbReference type="Proteomes" id="UP000822688"/>
    </source>
</evidence>
<organism evidence="2 3">
    <name type="scientific">Ceratodon purpureus</name>
    <name type="common">Fire moss</name>
    <name type="synonym">Dicranum purpureum</name>
    <dbReference type="NCBI Taxonomy" id="3225"/>
    <lineage>
        <taxon>Eukaryota</taxon>
        <taxon>Viridiplantae</taxon>
        <taxon>Streptophyta</taxon>
        <taxon>Embryophyta</taxon>
        <taxon>Bryophyta</taxon>
        <taxon>Bryophytina</taxon>
        <taxon>Bryopsida</taxon>
        <taxon>Dicranidae</taxon>
        <taxon>Pseudoditrichales</taxon>
        <taxon>Ditrichaceae</taxon>
        <taxon>Ceratodon</taxon>
    </lineage>
</organism>
<keyword evidence="1" id="KW-0812">Transmembrane</keyword>
<evidence type="ECO:0000256" key="1">
    <source>
        <dbReference type="SAM" id="Phobius"/>
    </source>
</evidence>
<proteinExistence type="predicted"/>
<accession>A0A8T0G922</accession>
<keyword evidence="1" id="KW-0472">Membrane</keyword>
<dbReference type="Proteomes" id="UP000822688">
    <property type="component" value="Chromosome 12"/>
</dbReference>
<dbReference type="EMBL" id="CM026433">
    <property type="protein sequence ID" value="KAG0553772.1"/>
    <property type="molecule type" value="Genomic_DNA"/>
</dbReference>
<name>A0A8T0G922_CERPU</name>
<comment type="caution">
    <text evidence="2">The sequence shown here is derived from an EMBL/GenBank/DDBJ whole genome shotgun (WGS) entry which is preliminary data.</text>
</comment>
<sequence length="65" mass="7410">MLDWLHAQEGRLLPSIMCPLIAGRILNIILGIFSGGKRMASHRPFIGVIFLDRLFENVIPYLYIV</sequence>